<accession>A0A7C1E9A2</accession>
<keyword evidence="1" id="KW-0547">Nucleotide-binding</keyword>
<reference evidence="4" key="1">
    <citation type="journal article" date="2020" name="mSystems">
        <title>Genome- and Community-Level Interaction Insights into Carbon Utilization and Element Cycling Functions of Hydrothermarchaeota in Hydrothermal Sediment.</title>
        <authorList>
            <person name="Zhou Z."/>
            <person name="Liu Y."/>
            <person name="Xu W."/>
            <person name="Pan J."/>
            <person name="Luo Z.H."/>
            <person name="Li M."/>
        </authorList>
    </citation>
    <scope>NUCLEOTIDE SEQUENCE [LARGE SCALE GENOMIC DNA]</scope>
    <source>
        <strain evidence="4">SpSt-123</strain>
    </source>
</reference>
<sequence length="235" mass="26064">MSVRIISTGNEELDRKLPGGLPYPLLLLIEGGHGTGKTVLTQQFVYGALNQGLRVIVITTETTVKDYLEKMRSIKMDASLFFIKSRFKIFSSQILGVRWTRLTASKVLPILQEWILDKIGIYDVLAIDSLSHLAIYATPSQVMEFFNTIRNIRDKGKMVIITLHEGVLREDLATRARATCDGYFKLGTATVGGKTFKVLNIVKLQGAPMVFDSKISFDVDPAFGIKIVPIALAQA</sequence>
<dbReference type="AlphaFoldDB" id="A0A7C1E9A2"/>
<dbReference type="InterPro" id="IPR014774">
    <property type="entry name" value="KaiC-like_dom"/>
</dbReference>
<dbReference type="GO" id="GO:0005524">
    <property type="term" value="F:ATP binding"/>
    <property type="evidence" value="ECO:0007669"/>
    <property type="project" value="UniProtKB-KW"/>
</dbReference>
<dbReference type="SUPFAM" id="SSF52540">
    <property type="entry name" value="P-loop containing nucleoside triphosphate hydrolases"/>
    <property type="match status" value="1"/>
</dbReference>
<gene>
    <name evidence="4" type="ORF">ENO04_01565</name>
</gene>
<dbReference type="InterPro" id="IPR027417">
    <property type="entry name" value="P-loop_NTPase"/>
</dbReference>
<proteinExistence type="predicted"/>
<dbReference type="PANTHER" id="PTHR43637">
    <property type="entry name" value="UPF0273 PROTEIN TM_0370"/>
    <property type="match status" value="1"/>
</dbReference>
<dbReference type="Gene3D" id="3.40.50.300">
    <property type="entry name" value="P-loop containing nucleotide triphosphate hydrolases"/>
    <property type="match status" value="1"/>
</dbReference>
<dbReference type="EMBL" id="DSDY01000052">
    <property type="protein sequence ID" value="HDS10301.1"/>
    <property type="molecule type" value="Genomic_DNA"/>
</dbReference>
<organism evidence="4">
    <name type="scientific">Fervidicoccus fontis</name>
    <dbReference type="NCBI Taxonomy" id="683846"/>
    <lineage>
        <taxon>Archaea</taxon>
        <taxon>Thermoproteota</taxon>
        <taxon>Thermoprotei</taxon>
        <taxon>Fervidicoccales</taxon>
        <taxon>Fervidicoccaceae</taxon>
        <taxon>Fervidicoccus</taxon>
    </lineage>
</organism>
<evidence type="ECO:0000259" key="3">
    <source>
        <dbReference type="Pfam" id="PF06745"/>
    </source>
</evidence>
<evidence type="ECO:0000313" key="4">
    <source>
        <dbReference type="EMBL" id="HDS10301.1"/>
    </source>
</evidence>
<keyword evidence="2" id="KW-0067">ATP-binding</keyword>
<feature type="domain" description="KaiC-like" evidence="3">
    <location>
        <begin position="7"/>
        <end position="229"/>
    </location>
</feature>
<comment type="caution">
    <text evidence="4">The sequence shown here is derived from an EMBL/GenBank/DDBJ whole genome shotgun (WGS) entry which is preliminary data.</text>
</comment>
<dbReference type="NCBIfam" id="NF004723">
    <property type="entry name" value="PRK06067.1"/>
    <property type="match status" value="1"/>
</dbReference>
<evidence type="ECO:0000256" key="1">
    <source>
        <dbReference type="ARBA" id="ARBA00022741"/>
    </source>
</evidence>
<name>A0A7C1E9A2_9CREN</name>
<dbReference type="PANTHER" id="PTHR43637:SF3">
    <property type="entry name" value="FLAGELLA-RELATED PROTEIN H-RELATED"/>
    <property type="match status" value="1"/>
</dbReference>
<protein>
    <submittedName>
        <fullName evidence="4">ATPase</fullName>
    </submittedName>
</protein>
<dbReference type="Pfam" id="PF06745">
    <property type="entry name" value="ATPase"/>
    <property type="match status" value="1"/>
</dbReference>
<evidence type="ECO:0000256" key="2">
    <source>
        <dbReference type="ARBA" id="ARBA00022840"/>
    </source>
</evidence>